<dbReference type="RefSeq" id="WP_009196796.1">
    <property type="nucleotide sequence ID" value="NZ_AODQ01000114.1"/>
</dbReference>
<accession>M7N2C0</accession>
<reference evidence="2 3" key="1">
    <citation type="journal article" date="2013" name="Genome Announc.">
        <title>Draft Genome Sequence of Cesiribacter andamanensis Strain AMV16T, Isolated from a Soil Sample from a Mud Volcano in the Andaman Islands, India.</title>
        <authorList>
            <person name="Shivaji S."/>
            <person name="Ara S."/>
            <person name="Begum Z."/>
            <person name="Srinivas T.N."/>
            <person name="Singh A."/>
            <person name="Kumar Pinnaka A."/>
        </authorList>
    </citation>
    <scope>NUCLEOTIDE SEQUENCE [LARGE SCALE GENOMIC DNA]</scope>
    <source>
        <strain evidence="2 3">AMV16</strain>
    </source>
</reference>
<sequence>MKQYSKLLVASLQGLQARILLTLSLLFSSLLSIAQDGGLDVDIDVNDEPMWYESIWLWVGLAVFIIIIVAIVSAGRKR</sequence>
<evidence type="ECO:0000313" key="2">
    <source>
        <dbReference type="EMBL" id="EMR01457.1"/>
    </source>
</evidence>
<gene>
    <name evidence="2" type="ORF">ADICEAN_03413</name>
</gene>
<keyword evidence="1" id="KW-0472">Membrane</keyword>
<name>M7N2C0_9BACT</name>
<evidence type="ECO:0000256" key="1">
    <source>
        <dbReference type="SAM" id="Phobius"/>
    </source>
</evidence>
<feature type="transmembrane region" description="Helical" evidence="1">
    <location>
        <begin position="50"/>
        <end position="72"/>
    </location>
</feature>
<protein>
    <submittedName>
        <fullName evidence="2">Uncharacterized protein</fullName>
    </submittedName>
</protein>
<keyword evidence="3" id="KW-1185">Reference proteome</keyword>
<comment type="caution">
    <text evidence="2">The sequence shown here is derived from an EMBL/GenBank/DDBJ whole genome shotgun (WGS) entry which is preliminary data.</text>
</comment>
<evidence type="ECO:0000313" key="3">
    <source>
        <dbReference type="Proteomes" id="UP000011910"/>
    </source>
</evidence>
<dbReference type="Proteomes" id="UP000011910">
    <property type="component" value="Unassembled WGS sequence"/>
</dbReference>
<dbReference type="EMBL" id="AODQ01000114">
    <property type="protein sequence ID" value="EMR01457.1"/>
    <property type="molecule type" value="Genomic_DNA"/>
</dbReference>
<dbReference type="AlphaFoldDB" id="M7N2C0"/>
<organism evidence="2 3">
    <name type="scientific">Cesiribacter andamanensis AMV16</name>
    <dbReference type="NCBI Taxonomy" id="1279009"/>
    <lineage>
        <taxon>Bacteria</taxon>
        <taxon>Pseudomonadati</taxon>
        <taxon>Bacteroidota</taxon>
        <taxon>Cytophagia</taxon>
        <taxon>Cytophagales</taxon>
        <taxon>Cesiribacteraceae</taxon>
        <taxon>Cesiribacter</taxon>
    </lineage>
</organism>
<proteinExistence type="predicted"/>
<keyword evidence="1" id="KW-0812">Transmembrane</keyword>
<keyword evidence="1" id="KW-1133">Transmembrane helix</keyword>